<sequence>MRIHCCISYPGTRMKSRTKHALVTCYRELLPSASTSTLGSYPARTTSQLDVTVPSENSQPATSLFATSDVGFLTRLKPLTTQIKPPLQQLPL</sequence>
<evidence type="ECO:0000313" key="2">
    <source>
        <dbReference type="Proteomes" id="UP000800092"/>
    </source>
</evidence>
<organism evidence="1 2">
    <name type="scientific">Viridothelium virens</name>
    <name type="common">Speckled blister lichen</name>
    <name type="synonym">Trypethelium virens</name>
    <dbReference type="NCBI Taxonomy" id="1048519"/>
    <lineage>
        <taxon>Eukaryota</taxon>
        <taxon>Fungi</taxon>
        <taxon>Dikarya</taxon>
        <taxon>Ascomycota</taxon>
        <taxon>Pezizomycotina</taxon>
        <taxon>Dothideomycetes</taxon>
        <taxon>Dothideomycetes incertae sedis</taxon>
        <taxon>Trypetheliales</taxon>
        <taxon>Trypetheliaceae</taxon>
        <taxon>Viridothelium</taxon>
    </lineage>
</organism>
<accession>A0A6A6HBV0</accession>
<name>A0A6A6HBV0_VIRVR</name>
<dbReference type="EMBL" id="ML991794">
    <property type="protein sequence ID" value="KAF2234980.1"/>
    <property type="molecule type" value="Genomic_DNA"/>
</dbReference>
<evidence type="ECO:0000313" key="1">
    <source>
        <dbReference type="EMBL" id="KAF2234980.1"/>
    </source>
</evidence>
<dbReference type="AlphaFoldDB" id="A0A6A6HBV0"/>
<dbReference type="Proteomes" id="UP000800092">
    <property type="component" value="Unassembled WGS sequence"/>
</dbReference>
<protein>
    <submittedName>
        <fullName evidence="1">Uncharacterized protein</fullName>
    </submittedName>
</protein>
<reference evidence="1" key="1">
    <citation type="journal article" date="2020" name="Stud. Mycol.">
        <title>101 Dothideomycetes genomes: a test case for predicting lifestyles and emergence of pathogens.</title>
        <authorList>
            <person name="Haridas S."/>
            <person name="Albert R."/>
            <person name="Binder M."/>
            <person name="Bloem J."/>
            <person name="Labutti K."/>
            <person name="Salamov A."/>
            <person name="Andreopoulos B."/>
            <person name="Baker S."/>
            <person name="Barry K."/>
            <person name="Bills G."/>
            <person name="Bluhm B."/>
            <person name="Cannon C."/>
            <person name="Castanera R."/>
            <person name="Culley D."/>
            <person name="Daum C."/>
            <person name="Ezra D."/>
            <person name="Gonzalez J."/>
            <person name="Henrissat B."/>
            <person name="Kuo A."/>
            <person name="Liang C."/>
            <person name="Lipzen A."/>
            <person name="Lutzoni F."/>
            <person name="Magnuson J."/>
            <person name="Mondo S."/>
            <person name="Nolan M."/>
            <person name="Ohm R."/>
            <person name="Pangilinan J."/>
            <person name="Park H.-J."/>
            <person name="Ramirez L."/>
            <person name="Alfaro M."/>
            <person name="Sun H."/>
            <person name="Tritt A."/>
            <person name="Yoshinaga Y."/>
            <person name="Zwiers L.-H."/>
            <person name="Turgeon B."/>
            <person name="Goodwin S."/>
            <person name="Spatafora J."/>
            <person name="Crous P."/>
            <person name="Grigoriev I."/>
        </authorList>
    </citation>
    <scope>NUCLEOTIDE SEQUENCE</scope>
    <source>
        <strain evidence="1">Tuck. ex Michener</strain>
    </source>
</reference>
<proteinExistence type="predicted"/>
<gene>
    <name evidence="1" type="ORF">EV356DRAFT_132322</name>
</gene>
<keyword evidence="2" id="KW-1185">Reference proteome</keyword>